<gene>
    <name evidence="1" type="ORF">J2Z19_005567</name>
</gene>
<reference evidence="1" key="1">
    <citation type="submission" date="2021-03" db="EMBL/GenBank/DDBJ databases">
        <title>Genomic Encyclopedia of Type Strains, Phase IV (KMG-IV): sequencing the most valuable type-strain genomes for metagenomic binning, comparative biology and taxonomic classification.</title>
        <authorList>
            <person name="Goeker M."/>
        </authorList>
    </citation>
    <scope>NUCLEOTIDE SEQUENCE</scope>
    <source>
        <strain evidence="1">DSM 18131</strain>
    </source>
</reference>
<name>A0ACC5T582_ENSAD</name>
<accession>A0ACC5T582</accession>
<organism evidence="1 2">
    <name type="scientific">Ensifer adhaerens</name>
    <name type="common">Sinorhizobium morelense</name>
    <dbReference type="NCBI Taxonomy" id="106592"/>
    <lineage>
        <taxon>Bacteria</taxon>
        <taxon>Pseudomonadati</taxon>
        <taxon>Pseudomonadota</taxon>
        <taxon>Alphaproteobacteria</taxon>
        <taxon>Hyphomicrobiales</taxon>
        <taxon>Rhizobiaceae</taxon>
        <taxon>Sinorhizobium/Ensifer group</taxon>
        <taxon>Ensifer</taxon>
    </lineage>
</organism>
<evidence type="ECO:0000313" key="1">
    <source>
        <dbReference type="EMBL" id="MBP1875819.1"/>
    </source>
</evidence>
<keyword evidence="2" id="KW-1185">Reference proteome</keyword>
<evidence type="ECO:0000313" key="2">
    <source>
        <dbReference type="Proteomes" id="UP000823773"/>
    </source>
</evidence>
<sequence>MQLGQIDEIANTGARRRRHTSLGGFRMTCPYCGRGTLVRDTRDVPYVYRGEGILIEKVAGRFCDECNEVVPDDTDGRRIIKAMLDLKKKVDTEKVDPRFITTVREKLHLGQKEAEELFGGGINSFSRYETGESKPPLSLVKLFCILHRHPELLIEVRSGCPTLPEE</sequence>
<protein>
    <submittedName>
        <fullName evidence="1">HTH-type transcriptional regulator/antitoxin MqsA</fullName>
    </submittedName>
</protein>
<dbReference type="Proteomes" id="UP000823773">
    <property type="component" value="Unassembled WGS sequence"/>
</dbReference>
<proteinExistence type="predicted"/>
<dbReference type="EMBL" id="JAGGJR010000013">
    <property type="protein sequence ID" value="MBP1875819.1"/>
    <property type="molecule type" value="Genomic_DNA"/>
</dbReference>
<comment type="caution">
    <text evidence="1">The sequence shown here is derived from an EMBL/GenBank/DDBJ whole genome shotgun (WGS) entry which is preliminary data.</text>
</comment>